<evidence type="ECO:0000313" key="7">
    <source>
        <dbReference type="EMBL" id="MFC3883470.1"/>
    </source>
</evidence>
<dbReference type="HAMAP" id="MF_01926">
    <property type="entry name" value="PurS"/>
    <property type="match status" value="1"/>
</dbReference>
<evidence type="ECO:0000256" key="6">
    <source>
        <dbReference type="HAMAP-Rule" id="MF_01926"/>
    </source>
</evidence>
<dbReference type="SUPFAM" id="SSF82697">
    <property type="entry name" value="PurS-like"/>
    <property type="match status" value="1"/>
</dbReference>
<comment type="similarity">
    <text evidence="6">Belongs to the PurS family.</text>
</comment>
<dbReference type="Proteomes" id="UP001595752">
    <property type="component" value="Unassembled WGS sequence"/>
</dbReference>
<keyword evidence="1 6" id="KW-0963">Cytoplasm</keyword>
<dbReference type="Gene3D" id="3.30.1280.10">
    <property type="entry name" value="Phosphoribosylformylglycinamidine synthase subunit PurS"/>
    <property type="match status" value="1"/>
</dbReference>
<comment type="subcellular location">
    <subcellularLocation>
        <location evidence="6">Cytoplasm</location>
    </subcellularLocation>
</comment>
<dbReference type="NCBIfam" id="NF004630">
    <property type="entry name" value="PRK05974.1"/>
    <property type="match status" value="1"/>
</dbReference>
<dbReference type="PANTHER" id="PTHR34696">
    <property type="entry name" value="PHOSPHORIBOSYLFORMYLGLYCINAMIDINE SYNTHASE SUBUNIT PURS"/>
    <property type="match status" value="1"/>
</dbReference>
<accession>A0ABV8B2J2</accession>
<keyword evidence="3 6" id="KW-0547">Nucleotide-binding</keyword>
<keyword evidence="2 6" id="KW-0436">Ligase</keyword>
<sequence>MFKATVYVTLRESVLDPQGSAVHESLHALGFDEVGEVRIGKYMELEINADDQPKAEERVKDMCEKLLANTVIEDYRFDLNKYERKGEE</sequence>
<dbReference type="RefSeq" id="WP_377913984.1">
    <property type="nucleotide sequence ID" value="NZ_JBHRZT010000032.1"/>
</dbReference>
<protein>
    <recommendedName>
        <fullName evidence="6">Phosphoribosylformylglycinamidine synthase subunit PurS</fullName>
        <shortName evidence="6">FGAM synthase</shortName>
        <ecNumber evidence="6">6.3.5.3</ecNumber>
    </recommendedName>
    <alternativeName>
        <fullName evidence="6">Formylglycinamide ribonucleotide amidotransferase subunit III</fullName>
        <shortName evidence="6">FGAR amidotransferase III</shortName>
        <shortName evidence="6">FGAR-AT III</shortName>
    </alternativeName>
    <alternativeName>
        <fullName evidence="6">Phosphoribosylformylglycinamidine synthase subunit III</fullName>
    </alternativeName>
</protein>
<dbReference type="EC" id="6.3.5.3" evidence="6"/>
<comment type="subunit">
    <text evidence="6">Part of the FGAM synthase complex composed of 1 PurL, 1 PurQ and 2 PurS subunits.</text>
</comment>
<keyword evidence="5 6" id="KW-0067">ATP-binding</keyword>
<evidence type="ECO:0000313" key="8">
    <source>
        <dbReference type="Proteomes" id="UP001595752"/>
    </source>
</evidence>
<dbReference type="NCBIfam" id="TIGR00302">
    <property type="entry name" value="phosphoribosylformylglycinamidine synthase subunit PurS"/>
    <property type="match status" value="1"/>
</dbReference>
<evidence type="ECO:0000256" key="4">
    <source>
        <dbReference type="ARBA" id="ARBA00022755"/>
    </source>
</evidence>
<dbReference type="PANTHER" id="PTHR34696:SF1">
    <property type="entry name" value="PHOSPHORIBOSYLFORMYLGLYCINAMIDINE SYNTHASE SUBUNIT PURS"/>
    <property type="match status" value="1"/>
</dbReference>
<comment type="catalytic activity">
    <reaction evidence="6">
        <text>N(2)-formyl-N(1)-(5-phospho-beta-D-ribosyl)glycinamide + L-glutamine + ATP + H2O = 2-formamido-N(1)-(5-O-phospho-beta-D-ribosyl)acetamidine + L-glutamate + ADP + phosphate + H(+)</text>
        <dbReference type="Rhea" id="RHEA:17129"/>
        <dbReference type="ChEBI" id="CHEBI:15377"/>
        <dbReference type="ChEBI" id="CHEBI:15378"/>
        <dbReference type="ChEBI" id="CHEBI:29985"/>
        <dbReference type="ChEBI" id="CHEBI:30616"/>
        <dbReference type="ChEBI" id="CHEBI:43474"/>
        <dbReference type="ChEBI" id="CHEBI:58359"/>
        <dbReference type="ChEBI" id="CHEBI:147286"/>
        <dbReference type="ChEBI" id="CHEBI:147287"/>
        <dbReference type="ChEBI" id="CHEBI:456216"/>
        <dbReference type="EC" id="6.3.5.3"/>
    </reaction>
</comment>
<dbReference type="Pfam" id="PF02700">
    <property type="entry name" value="PurS"/>
    <property type="match status" value="1"/>
</dbReference>
<evidence type="ECO:0000256" key="5">
    <source>
        <dbReference type="ARBA" id="ARBA00022840"/>
    </source>
</evidence>
<gene>
    <name evidence="6 7" type="primary">purS</name>
    <name evidence="7" type="ORF">ACFOU2_08055</name>
</gene>
<proteinExistence type="inferred from homology"/>
<dbReference type="InterPro" id="IPR003850">
    <property type="entry name" value="PurS"/>
</dbReference>
<evidence type="ECO:0000256" key="1">
    <source>
        <dbReference type="ARBA" id="ARBA00022490"/>
    </source>
</evidence>
<reference evidence="8" key="1">
    <citation type="journal article" date="2019" name="Int. J. Syst. Evol. Microbiol.">
        <title>The Global Catalogue of Microorganisms (GCM) 10K type strain sequencing project: providing services to taxonomists for standard genome sequencing and annotation.</title>
        <authorList>
            <consortium name="The Broad Institute Genomics Platform"/>
            <consortium name="The Broad Institute Genome Sequencing Center for Infectious Disease"/>
            <person name="Wu L."/>
            <person name="Ma J."/>
        </authorList>
    </citation>
    <scope>NUCLEOTIDE SEQUENCE [LARGE SCALE GENOMIC DNA]</scope>
    <source>
        <strain evidence="8">CCUG 61889</strain>
    </source>
</reference>
<dbReference type="InterPro" id="IPR036604">
    <property type="entry name" value="PurS-like_sf"/>
</dbReference>
<dbReference type="GO" id="GO:0004642">
    <property type="term" value="F:phosphoribosylformylglycinamidine synthase activity"/>
    <property type="evidence" value="ECO:0007669"/>
    <property type="project" value="UniProtKB-EC"/>
</dbReference>
<dbReference type="EMBL" id="JBHRZT010000032">
    <property type="protein sequence ID" value="MFC3883470.1"/>
    <property type="molecule type" value="Genomic_DNA"/>
</dbReference>
<name>A0ABV8B2J2_9BACI</name>
<evidence type="ECO:0000256" key="3">
    <source>
        <dbReference type="ARBA" id="ARBA00022741"/>
    </source>
</evidence>
<keyword evidence="4 6" id="KW-0658">Purine biosynthesis</keyword>
<keyword evidence="8" id="KW-1185">Reference proteome</keyword>
<comment type="pathway">
    <text evidence="6">Purine metabolism; IMP biosynthesis via de novo pathway; 5-amino-1-(5-phospho-D-ribosyl)imidazole from N(2)-formyl-N(1)-(5-phospho-D-ribosyl)glycinamide: step 1/2.</text>
</comment>
<evidence type="ECO:0000256" key="2">
    <source>
        <dbReference type="ARBA" id="ARBA00022598"/>
    </source>
</evidence>
<comment type="caution">
    <text evidence="7">The sequence shown here is derived from an EMBL/GenBank/DDBJ whole genome shotgun (WGS) entry which is preliminary data.</text>
</comment>
<comment type="function">
    <text evidence="6">Part of the phosphoribosylformylglycinamidine synthase complex involved in the purines biosynthetic pathway. Catalyzes the ATP-dependent conversion of formylglycinamide ribonucleotide (FGAR) and glutamine to yield formylglycinamidine ribonucleotide (FGAM) and glutamate. The FGAM synthase complex is composed of three subunits. PurQ produces an ammonia molecule by converting glutamine to glutamate. PurL transfers the ammonia molecule to FGAR to form FGAM in an ATP-dependent manner. PurS interacts with PurQ and PurL and is thought to assist in the transfer of the ammonia molecule from PurQ to PurL.</text>
</comment>
<organism evidence="7 8">
    <name type="scientific">Bacillus songklensis</name>
    <dbReference type="NCBI Taxonomy" id="1069116"/>
    <lineage>
        <taxon>Bacteria</taxon>
        <taxon>Bacillati</taxon>
        <taxon>Bacillota</taxon>
        <taxon>Bacilli</taxon>
        <taxon>Bacillales</taxon>
        <taxon>Bacillaceae</taxon>
        <taxon>Bacillus</taxon>
    </lineage>
</organism>